<accession>A0A8S5RLP2</accession>
<reference evidence="1" key="1">
    <citation type="journal article" date="2021" name="Proc. Natl. Acad. Sci. U.S.A.">
        <title>A Catalog of Tens of Thousands of Viruses from Human Metagenomes Reveals Hidden Associations with Chronic Diseases.</title>
        <authorList>
            <person name="Tisza M.J."/>
            <person name="Buck C.B."/>
        </authorList>
    </citation>
    <scope>NUCLEOTIDE SEQUENCE</scope>
    <source>
        <strain evidence="1">CtReX5</strain>
    </source>
</reference>
<sequence length="53" mass="6129">MFDDEVREQIFAKSELQKIDLMTLSLVIKAIEEVLEDNKDEHAVSATNDELYT</sequence>
<protein>
    <submittedName>
        <fullName evidence="1">Uncharacterized protein</fullName>
    </submittedName>
</protein>
<name>A0A8S5RLP2_9VIRU</name>
<proteinExistence type="predicted"/>
<evidence type="ECO:0000313" key="1">
    <source>
        <dbReference type="EMBL" id="DAE31989.1"/>
    </source>
</evidence>
<dbReference type="EMBL" id="BK059114">
    <property type="protein sequence ID" value="DAE31989.1"/>
    <property type="molecule type" value="Genomic_DNA"/>
</dbReference>
<organism evidence="1">
    <name type="scientific">virus sp. ctReX5</name>
    <dbReference type="NCBI Taxonomy" id="2825818"/>
    <lineage>
        <taxon>Viruses</taxon>
    </lineage>
</organism>